<gene>
    <name evidence="1" type="ORF">DLAC_10907</name>
</gene>
<keyword evidence="2" id="KW-1185">Reference proteome</keyword>
<proteinExistence type="predicted"/>
<accession>A0A151Z2N2</accession>
<dbReference type="InParanoid" id="A0A151Z2N2"/>
<organism evidence="1 2">
    <name type="scientific">Tieghemostelium lacteum</name>
    <name type="common">Slime mold</name>
    <name type="synonym">Dictyostelium lacteum</name>
    <dbReference type="NCBI Taxonomy" id="361077"/>
    <lineage>
        <taxon>Eukaryota</taxon>
        <taxon>Amoebozoa</taxon>
        <taxon>Evosea</taxon>
        <taxon>Eumycetozoa</taxon>
        <taxon>Dictyostelia</taxon>
        <taxon>Dictyosteliales</taxon>
        <taxon>Raperosteliaceae</taxon>
        <taxon>Tieghemostelium</taxon>
    </lineage>
</organism>
<comment type="caution">
    <text evidence="1">The sequence shown here is derived from an EMBL/GenBank/DDBJ whole genome shotgun (WGS) entry which is preliminary data.</text>
</comment>
<protein>
    <submittedName>
        <fullName evidence="1">Uncharacterized protein</fullName>
    </submittedName>
</protein>
<name>A0A151Z2N2_TIELA</name>
<dbReference type="Proteomes" id="UP000076078">
    <property type="component" value="Unassembled WGS sequence"/>
</dbReference>
<reference evidence="1 2" key="1">
    <citation type="submission" date="2015-12" db="EMBL/GenBank/DDBJ databases">
        <title>Dictyostelia acquired genes for synthesis and detection of signals that induce cell-type specialization by lateral gene transfer from prokaryotes.</title>
        <authorList>
            <person name="Gloeckner G."/>
            <person name="Schaap P."/>
        </authorList>
    </citation>
    <scope>NUCLEOTIDE SEQUENCE [LARGE SCALE GENOMIC DNA]</scope>
    <source>
        <strain evidence="1 2">TK</strain>
    </source>
</reference>
<evidence type="ECO:0000313" key="2">
    <source>
        <dbReference type="Proteomes" id="UP000076078"/>
    </source>
</evidence>
<sequence length="83" mass="9554">MRECTDLLNLQYQINGFTFTSIKKMKSRYAEYCIQVSYPIPTNDGSSNPGHYVLPQQPNYPTATPQTPLLFNNHVLINDKFLL</sequence>
<dbReference type="AlphaFoldDB" id="A0A151Z2N2"/>
<dbReference type="EMBL" id="LODT01000051">
    <property type="protein sequence ID" value="KYQ88222.1"/>
    <property type="molecule type" value="Genomic_DNA"/>
</dbReference>
<evidence type="ECO:0000313" key="1">
    <source>
        <dbReference type="EMBL" id="KYQ88222.1"/>
    </source>
</evidence>